<keyword evidence="3" id="KW-1185">Reference proteome</keyword>
<name>A0A2T4HYT1_9SPHN</name>
<proteinExistence type="predicted"/>
<dbReference type="Proteomes" id="UP000241206">
    <property type="component" value="Unassembled WGS sequence"/>
</dbReference>
<gene>
    <name evidence="2" type="ORF">CV103_11040</name>
</gene>
<evidence type="ECO:0000313" key="3">
    <source>
        <dbReference type="Proteomes" id="UP000241206"/>
    </source>
</evidence>
<organism evidence="2 3">
    <name type="scientific">Edaphosphingomonas fennica</name>
    <dbReference type="NCBI Taxonomy" id="114404"/>
    <lineage>
        <taxon>Bacteria</taxon>
        <taxon>Pseudomonadati</taxon>
        <taxon>Pseudomonadota</taxon>
        <taxon>Alphaproteobacteria</taxon>
        <taxon>Sphingomonadales</taxon>
        <taxon>Rhizorhabdaceae</taxon>
        <taxon>Edaphosphingomonas</taxon>
    </lineage>
</organism>
<protein>
    <submittedName>
        <fullName evidence="2">Uncharacterized protein</fullName>
    </submittedName>
</protein>
<sequence>MHAGSIPARASKILSGDSANKRDPAQPLTDAPTTPKVERFPATTDPVAVDARLRAVSHRYALRGRAGQAPVDA</sequence>
<evidence type="ECO:0000256" key="1">
    <source>
        <dbReference type="SAM" id="MobiDB-lite"/>
    </source>
</evidence>
<dbReference type="AlphaFoldDB" id="A0A2T4HYT1"/>
<dbReference type="EMBL" id="PHHF01000044">
    <property type="protein sequence ID" value="PTD21200.1"/>
    <property type="molecule type" value="Genomic_DNA"/>
</dbReference>
<feature type="region of interest" description="Disordered" evidence="1">
    <location>
        <begin position="1"/>
        <end position="43"/>
    </location>
</feature>
<reference evidence="2 3" key="1">
    <citation type="submission" date="2017-11" db="EMBL/GenBank/DDBJ databases">
        <title>Sphingomonas oleivorans sp. nov., isolated from oil-contaminated soil.</title>
        <authorList>
            <person name="Wang L."/>
            <person name="Chen L."/>
        </authorList>
    </citation>
    <scope>NUCLEOTIDE SEQUENCE [LARGE SCALE GENOMIC DNA]</scope>
    <source>
        <strain evidence="2 3">K101</strain>
    </source>
</reference>
<accession>A0A2T4HYT1</accession>
<comment type="caution">
    <text evidence="2">The sequence shown here is derived from an EMBL/GenBank/DDBJ whole genome shotgun (WGS) entry which is preliminary data.</text>
</comment>
<evidence type="ECO:0000313" key="2">
    <source>
        <dbReference type="EMBL" id="PTD21200.1"/>
    </source>
</evidence>